<organism evidence="6">
    <name type="scientific">hydrothermal vent metagenome</name>
    <dbReference type="NCBI Taxonomy" id="652676"/>
    <lineage>
        <taxon>unclassified sequences</taxon>
        <taxon>metagenomes</taxon>
        <taxon>ecological metagenomes</taxon>
    </lineage>
</organism>
<accession>A0A3B0VGU2</accession>
<evidence type="ECO:0008006" key="7">
    <source>
        <dbReference type="Google" id="ProtNLM"/>
    </source>
</evidence>
<evidence type="ECO:0000256" key="4">
    <source>
        <dbReference type="ARBA" id="ARBA00023136"/>
    </source>
</evidence>
<keyword evidence="4 5" id="KW-0472">Membrane</keyword>
<feature type="transmembrane region" description="Helical" evidence="5">
    <location>
        <begin position="65"/>
        <end position="84"/>
    </location>
</feature>
<sequence length="86" mass="9038">MAWAEDFSQNAIRGIGAVEVLGAIGLILPWALVILPTLTGIAAIGLVLTMIGAAVTHFRRGETQMAMPSIVLGLLSAFVAYGRLFL</sequence>
<evidence type="ECO:0000256" key="5">
    <source>
        <dbReference type="SAM" id="Phobius"/>
    </source>
</evidence>
<keyword evidence="3 5" id="KW-1133">Transmembrane helix</keyword>
<evidence type="ECO:0000313" key="6">
    <source>
        <dbReference type="EMBL" id="VAW30924.1"/>
    </source>
</evidence>
<evidence type="ECO:0000256" key="2">
    <source>
        <dbReference type="ARBA" id="ARBA00022692"/>
    </source>
</evidence>
<evidence type="ECO:0000256" key="3">
    <source>
        <dbReference type="ARBA" id="ARBA00022989"/>
    </source>
</evidence>
<keyword evidence="2 5" id="KW-0812">Transmembrane</keyword>
<reference evidence="6" key="1">
    <citation type="submission" date="2018-06" db="EMBL/GenBank/DDBJ databases">
        <authorList>
            <person name="Zhirakovskaya E."/>
        </authorList>
    </citation>
    <scope>NUCLEOTIDE SEQUENCE</scope>
</reference>
<dbReference type="EMBL" id="UOEU01000112">
    <property type="protein sequence ID" value="VAW30924.1"/>
    <property type="molecule type" value="Genomic_DNA"/>
</dbReference>
<dbReference type="AlphaFoldDB" id="A0A3B0VGU2"/>
<comment type="subcellular location">
    <subcellularLocation>
        <location evidence="1">Membrane</location>
        <topology evidence="1">Multi-pass membrane protein</topology>
    </subcellularLocation>
</comment>
<dbReference type="Pfam" id="PF13564">
    <property type="entry name" value="DoxX_2"/>
    <property type="match status" value="1"/>
</dbReference>
<feature type="transmembrane region" description="Helical" evidence="5">
    <location>
        <begin position="12"/>
        <end position="32"/>
    </location>
</feature>
<dbReference type="GO" id="GO:0016020">
    <property type="term" value="C:membrane"/>
    <property type="evidence" value="ECO:0007669"/>
    <property type="project" value="UniProtKB-SubCell"/>
</dbReference>
<dbReference type="InterPro" id="IPR032808">
    <property type="entry name" value="DoxX"/>
</dbReference>
<proteinExistence type="predicted"/>
<evidence type="ECO:0000256" key="1">
    <source>
        <dbReference type="ARBA" id="ARBA00004141"/>
    </source>
</evidence>
<name>A0A3B0VGU2_9ZZZZ</name>
<protein>
    <recommendedName>
        <fullName evidence="7">DoxX family protein</fullName>
    </recommendedName>
</protein>
<feature type="transmembrane region" description="Helical" evidence="5">
    <location>
        <begin position="38"/>
        <end position="58"/>
    </location>
</feature>
<gene>
    <name evidence="6" type="ORF">MNBD_CHLOROFLEXI01-3814</name>
</gene>